<name>A0A1T4MI63_TREPO</name>
<protein>
    <submittedName>
        <fullName evidence="3">HTH domain-containing protein</fullName>
    </submittedName>
</protein>
<dbReference type="Pfam" id="PF08279">
    <property type="entry name" value="HTH_11"/>
    <property type="match status" value="1"/>
</dbReference>
<gene>
    <name evidence="3" type="ORF">SAMN02745149_01989</name>
</gene>
<organism evidence="3 4">
    <name type="scientific">Treponema porcinum</name>
    <dbReference type="NCBI Taxonomy" id="261392"/>
    <lineage>
        <taxon>Bacteria</taxon>
        <taxon>Pseudomonadati</taxon>
        <taxon>Spirochaetota</taxon>
        <taxon>Spirochaetia</taxon>
        <taxon>Spirochaetales</taxon>
        <taxon>Treponemataceae</taxon>
        <taxon>Treponema</taxon>
    </lineage>
</organism>
<dbReference type="OrthoDB" id="9767131at2"/>
<evidence type="ECO:0000313" key="4">
    <source>
        <dbReference type="Proteomes" id="UP000190423"/>
    </source>
</evidence>
<feature type="compositionally biased region" description="Polar residues" evidence="1">
    <location>
        <begin position="88"/>
        <end position="97"/>
    </location>
</feature>
<reference evidence="3 4" key="1">
    <citation type="submission" date="2017-02" db="EMBL/GenBank/DDBJ databases">
        <authorList>
            <person name="Peterson S.W."/>
        </authorList>
    </citation>
    <scope>NUCLEOTIDE SEQUENCE [LARGE SCALE GENOMIC DNA]</scope>
    <source>
        <strain evidence="3 4">ATCC BAA-908</strain>
    </source>
</reference>
<sequence>MARHFGVSARTVYRWVEALSMADVPVYAEKGKGGGIRISENYAIDKAVLTEREKLDVLAGIRTLSTISLENASGSGGKNDGTEKKQHSVSNHKNSVTVPHKRRKMRNAYCPAAETYLPRTGVVLVRYVQSE</sequence>
<accession>A0A1T4MI63</accession>
<evidence type="ECO:0000259" key="2">
    <source>
        <dbReference type="Pfam" id="PF08279"/>
    </source>
</evidence>
<evidence type="ECO:0000313" key="3">
    <source>
        <dbReference type="EMBL" id="SJZ66642.1"/>
    </source>
</evidence>
<dbReference type="InterPro" id="IPR013196">
    <property type="entry name" value="HTH_11"/>
</dbReference>
<keyword evidence="4" id="KW-1185">Reference proteome</keyword>
<evidence type="ECO:0000256" key="1">
    <source>
        <dbReference type="SAM" id="MobiDB-lite"/>
    </source>
</evidence>
<dbReference type="Proteomes" id="UP000190423">
    <property type="component" value="Unassembled WGS sequence"/>
</dbReference>
<dbReference type="EMBL" id="FUWG01000016">
    <property type="protein sequence ID" value="SJZ66642.1"/>
    <property type="molecule type" value="Genomic_DNA"/>
</dbReference>
<dbReference type="AlphaFoldDB" id="A0A1T4MI63"/>
<proteinExistence type="predicted"/>
<feature type="region of interest" description="Disordered" evidence="1">
    <location>
        <begin position="70"/>
        <end position="104"/>
    </location>
</feature>
<dbReference type="STRING" id="261392.SAMN02745149_01989"/>
<feature type="domain" description="Helix-turn-helix type 11" evidence="2">
    <location>
        <begin position="2"/>
        <end position="33"/>
    </location>
</feature>